<reference evidence="2" key="1">
    <citation type="submission" date="2013-09" db="EMBL/GenBank/DDBJ databases">
        <authorList>
            <person name="Zeng Z."/>
            <person name="Chen C."/>
        </authorList>
    </citation>
    <scope>NUCLEOTIDE SEQUENCE [LARGE SCALE GENOMIC DNA]</scope>
    <source>
        <strain evidence="2">DK69</strain>
    </source>
</reference>
<dbReference type="PATRIC" id="fig|1107311.3.peg.1831"/>
<evidence type="ECO:0000313" key="2">
    <source>
        <dbReference type="Proteomes" id="UP000030149"/>
    </source>
</evidence>
<evidence type="ECO:0000313" key="1">
    <source>
        <dbReference type="EMBL" id="KGO95673.1"/>
    </source>
</evidence>
<proteinExistence type="predicted"/>
<dbReference type="AlphaFoldDB" id="V6S7C9"/>
<name>V6S7C9_9FLAO</name>
<keyword evidence="2" id="KW-1185">Reference proteome</keyword>
<sequence>MQIGNPSYKICPHCKHKNKFYPGPFHVKYYGLTEWSDGETFEELPNLKKTDLQKCDNCNQFYWFKKMLGGLSFEDYVEAADYFEKKYSLITISNIIYRSINRNRLLYIRLNILRKYNDQIRKHPLANGENSKASIPNEKKEIFINNIKLLLKLLNEIEPNNHLLIAELYRNIGDFEKARTILGKIPDSISKQLLLSEIEKRNCDVIIIQTPLIAISCH</sequence>
<organism evidence="1 2">
    <name type="scientific">Flavobacterium enshiense DK69</name>
    <dbReference type="NCBI Taxonomy" id="1107311"/>
    <lineage>
        <taxon>Bacteria</taxon>
        <taxon>Pseudomonadati</taxon>
        <taxon>Bacteroidota</taxon>
        <taxon>Flavobacteriia</taxon>
        <taxon>Flavobacteriales</taxon>
        <taxon>Flavobacteriaceae</taxon>
        <taxon>Flavobacterium</taxon>
    </lineage>
</organism>
<gene>
    <name evidence="1" type="ORF">Q767_10675</name>
</gene>
<dbReference type="EMBL" id="JRLZ01000009">
    <property type="protein sequence ID" value="KGO95673.1"/>
    <property type="molecule type" value="Genomic_DNA"/>
</dbReference>
<accession>V6S7C9</accession>
<protein>
    <submittedName>
        <fullName evidence="1">Uncharacterized protein</fullName>
    </submittedName>
</protein>
<comment type="caution">
    <text evidence="1">The sequence shown here is derived from an EMBL/GenBank/DDBJ whole genome shotgun (WGS) entry which is preliminary data.</text>
</comment>
<dbReference type="RefSeq" id="WP_023573850.1">
    <property type="nucleotide sequence ID" value="NZ_AVCS01000013.1"/>
</dbReference>
<dbReference type="OrthoDB" id="9968118at2"/>
<reference evidence="1 2" key="2">
    <citation type="journal article" date="2015" name="Stand. Genomic Sci.">
        <title>High quality draft genomic sequence of Flavobacterium enshiense DK69(T) and comparison among Flavobacterium genomes.</title>
        <authorList>
            <person name="Zeng Z."/>
            <person name="Chen C."/>
            <person name="Du H."/>
            <person name="Wang G."/>
            <person name="Li M."/>
        </authorList>
    </citation>
    <scope>NUCLEOTIDE SEQUENCE [LARGE SCALE GENOMIC DNA]</scope>
    <source>
        <strain evidence="1 2">DK69</strain>
    </source>
</reference>
<dbReference type="Proteomes" id="UP000030149">
    <property type="component" value="Unassembled WGS sequence"/>
</dbReference>